<dbReference type="FunFam" id="3.40.50.720:FF:000084">
    <property type="entry name" value="Short-chain dehydrogenase reductase"/>
    <property type="match status" value="1"/>
</dbReference>
<dbReference type="GO" id="GO:0047001">
    <property type="term" value="F:2-dehydro-3-deoxy-D-gluconate 5-dehydrogenase activity"/>
    <property type="evidence" value="ECO:0007669"/>
    <property type="project" value="UniProtKB-EC"/>
</dbReference>
<dbReference type="GO" id="GO:0048038">
    <property type="term" value="F:quinone binding"/>
    <property type="evidence" value="ECO:0007669"/>
    <property type="project" value="TreeGrafter"/>
</dbReference>
<comment type="caution">
    <text evidence="3">The sequence shown here is derived from an EMBL/GenBank/DDBJ whole genome shotgun (WGS) entry which is preliminary data.</text>
</comment>
<dbReference type="PROSITE" id="PS00061">
    <property type="entry name" value="ADH_SHORT"/>
    <property type="match status" value="1"/>
</dbReference>
<dbReference type="PANTHER" id="PTHR42760">
    <property type="entry name" value="SHORT-CHAIN DEHYDROGENASES/REDUCTASES FAMILY MEMBER"/>
    <property type="match status" value="1"/>
</dbReference>
<dbReference type="EC" id="1.1.1.127" evidence="3"/>
<dbReference type="InterPro" id="IPR020904">
    <property type="entry name" value="Sc_DH/Rdtase_CS"/>
</dbReference>
<proteinExistence type="inferred from homology"/>
<dbReference type="OrthoDB" id="517007at2"/>
<dbReference type="Pfam" id="PF13561">
    <property type="entry name" value="adh_short_C2"/>
    <property type="match status" value="1"/>
</dbReference>
<evidence type="ECO:0000313" key="3">
    <source>
        <dbReference type="EMBL" id="OSY43337.1"/>
    </source>
</evidence>
<dbReference type="Proteomes" id="UP000194360">
    <property type="component" value="Unassembled WGS sequence"/>
</dbReference>
<dbReference type="SUPFAM" id="SSF51735">
    <property type="entry name" value="NAD(P)-binding Rossmann-fold domains"/>
    <property type="match status" value="1"/>
</dbReference>
<sequence>MSTPQDDPAARFRLDGRTAVVTGASAGLGAHFALVLARAGADLVLGARRVAELEAVADAVRGLGRRCVAVRTDIARDEDCRALVAAAAELGGPDVLVNNAGTGYAARAEDDDPQRAARLLETNLLGTLQMCRAVGRAMIDNGRGGSIVNVSSALALSTGTVPQAAYSASKAGMLGLTRDLAQQWSGRHRIRVNALAPGYVSTELTAPLLDDEGAHARALTRIRMGRIGEPDELDGPLLLLASEAGSYITGSTLCVDGGWTMH</sequence>
<dbReference type="PRINTS" id="PR00080">
    <property type="entry name" value="SDRFAMILY"/>
</dbReference>
<name>A0A1Y2N8D1_PSEAH</name>
<dbReference type="EMBL" id="MIGB01000003">
    <property type="protein sequence ID" value="OSY43337.1"/>
    <property type="molecule type" value="Genomic_DNA"/>
</dbReference>
<keyword evidence="4" id="KW-1185">Reference proteome</keyword>
<dbReference type="RefSeq" id="WP_085911229.1">
    <property type="nucleotide sequence ID" value="NZ_AP018920.1"/>
</dbReference>
<evidence type="ECO:0000256" key="2">
    <source>
        <dbReference type="ARBA" id="ARBA00023002"/>
    </source>
</evidence>
<evidence type="ECO:0000256" key="1">
    <source>
        <dbReference type="ARBA" id="ARBA00006484"/>
    </source>
</evidence>
<keyword evidence="2 3" id="KW-0560">Oxidoreductase</keyword>
<dbReference type="InterPro" id="IPR002347">
    <property type="entry name" value="SDR_fam"/>
</dbReference>
<dbReference type="InterPro" id="IPR036291">
    <property type="entry name" value="NAD(P)-bd_dom_sf"/>
</dbReference>
<dbReference type="PRINTS" id="PR00081">
    <property type="entry name" value="GDHRDH"/>
</dbReference>
<organism evidence="3 4">
    <name type="scientific">Pseudonocardia autotrophica</name>
    <name type="common">Amycolata autotrophica</name>
    <name type="synonym">Nocardia autotrophica</name>
    <dbReference type="NCBI Taxonomy" id="2074"/>
    <lineage>
        <taxon>Bacteria</taxon>
        <taxon>Bacillati</taxon>
        <taxon>Actinomycetota</taxon>
        <taxon>Actinomycetes</taxon>
        <taxon>Pseudonocardiales</taxon>
        <taxon>Pseudonocardiaceae</taxon>
        <taxon>Pseudonocardia</taxon>
    </lineage>
</organism>
<evidence type="ECO:0000313" key="4">
    <source>
        <dbReference type="Proteomes" id="UP000194360"/>
    </source>
</evidence>
<accession>A0A1Y2N8D1</accession>
<dbReference type="Gene3D" id="3.40.50.720">
    <property type="entry name" value="NAD(P)-binding Rossmann-like Domain"/>
    <property type="match status" value="1"/>
</dbReference>
<dbReference type="STRING" id="2074.BG845_00942"/>
<dbReference type="PANTHER" id="PTHR42760:SF133">
    <property type="entry name" value="3-OXOACYL-[ACYL-CARRIER-PROTEIN] REDUCTASE"/>
    <property type="match status" value="1"/>
</dbReference>
<protein>
    <submittedName>
        <fullName evidence="3">2-dehydro-3-deoxy-D-gluconate 5-dehydrogenase</fullName>
        <ecNumber evidence="3">1.1.1.127</ecNumber>
    </submittedName>
</protein>
<dbReference type="AlphaFoldDB" id="A0A1Y2N8D1"/>
<gene>
    <name evidence="3" type="primary">kduD_3</name>
    <name evidence="3" type="ORF">BG845_00942</name>
</gene>
<comment type="similarity">
    <text evidence="1">Belongs to the short-chain dehydrogenases/reductases (SDR) family.</text>
</comment>
<reference evidence="3 4" key="1">
    <citation type="submission" date="2016-09" db="EMBL/GenBank/DDBJ databases">
        <title>Pseudonocardia autotrophica DSM535, a candidate organism with high potential of specific P450 cytochromes.</title>
        <authorList>
            <person name="Grumaz C."/>
            <person name="Vainshtein Y."/>
            <person name="Kirstahler P."/>
            <person name="Sohn K."/>
        </authorList>
    </citation>
    <scope>NUCLEOTIDE SEQUENCE [LARGE SCALE GENOMIC DNA]</scope>
    <source>
        <strain evidence="3 4">DSM 535</strain>
    </source>
</reference>
<dbReference type="GO" id="GO:0006633">
    <property type="term" value="P:fatty acid biosynthetic process"/>
    <property type="evidence" value="ECO:0007669"/>
    <property type="project" value="TreeGrafter"/>
</dbReference>